<dbReference type="EMBL" id="JBHMEP010000008">
    <property type="protein sequence ID" value="MFB9137046.1"/>
    <property type="molecule type" value="Genomic_DNA"/>
</dbReference>
<proteinExistence type="predicted"/>
<name>A0ABV5HU28_9VIBR</name>
<dbReference type="Proteomes" id="UP001589645">
    <property type="component" value="Unassembled WGS sequence"/>
</dbReference>
<comment type="caution">
    <text evidence="2">The sequence shown here is derived from an EMBL/GenBank/DDBJ whole genome shotgun (WGS) entry which is preliminary data.</text>
</comment>
<evidence type="ECO:0000259" key="1">
    <source>
        <dbReference type="PROSITE" id="PS51186"/>
    </source>
</evidence>
<dbReference type="Pfam" id="PF13673">
    <property type="entry name" value="Acetyltransf_10"/>
    <property type="match status" value="1"/>
</dbReference>
<feature type="domain" description="N-acetyltransferase" evidence="1">
    <location>
        <begin position="1"/>
        <end position="133"/>
    </location>
</feature>
<dbReference type="RefSeq" id="WP_390195898.1">
    <property type="nucleotide sequence ID" value="NZ_JBHMEP010000008.1"/>
</dbReference>
<reference evidence="2 3" key="1">
    <citation type="submission" date="2024-09" db="EMBL/GenBank/DDBJ databases">
        <authorList>
            <person name="Sun Q."/>
            <person name="Mori K."/>
        </authorList>
    </citation>
    <scope>NUCLEOTIDE SEQUENCE [LARGE SCALE GENOMIC DNA]</scope>
    <source>
        <strain evidence="2 3">CECT 8064</strain>
    </source>
</reference>
<gene>
    <name evidence="2" type="ORF">ACFFUV_18910</name>
</gene>
<dbReference type="Gene3D" id="3.40.630.30">
    <property type="match status" value="1"/>
</dbReference>
<organism evidence="2 3">
    <name type="scientific">Vibrio olivae</name>
    <dbReference type="NCBI Taxonomy" id="1243002"/>
    <lineage>
        <taxon>Bacteria</taxon>
        <taxon>Pseudomonadati</taxon>
        <taxon>Pseudomonadota</taxon>
        <taxon>Gammaproteobacteria</taxon>
        <taxon>Vibrionales</taxon>
        <taxon>Vibrionaceae</taxon>
        <taxon>Vibrio</taxon>
    </lineage>
</organism>
<evidence type="ECO:0000313" key="2">
    <source>
        <dbReference type="EMBL" id="MFB9137046.1"/>
    </source>
</evidence>
<evidence type="ECO:0000313" key="3">
    <source>
        <dbReference type="Proteomes" id="UP001589645"/>
    </source>
</evidence>
<keyword evidence="3" id="KW-1185">Reference proteome</keyword>
<protein>
    <submittedName>
        <fullName evidence="2">GNAT family N-acetyltransferase</fullName>
    </submittedName>
</protein>
<dbReference type="InterPro" id="IPR000182">
    <property type="entry name" value="GNAT_dom"/>
</dbReference>
<dbReference type="SUPFAM" id="SSF55729">
    <property type="entry name" value="Acyl-CoA N-acyltransferases (Nat)"/>
    <property type="match status" value="1"/>
</dbReference>
<dbReference type="PROSITE" id="PS51186">
    <property type="entry name" value="GNAT"/>
    <property type="match status" value="1"/>
</dbReference>
<dbReference type="CDD" id="cd04301">
    <property type="entry name" value="NAT_SF"/>
    <property type="match status" value="1"/>
</dbReference>
<accession>A0ABV5HU28</accession>
<sequence>MKIQQVTAVEVLPIRHQVLWPEKPLSFCSVEGDEFATHYGAFVDNQLVCVASIYINGREARLRKFATLPQYQGQGIGSKVLEHVMSTLQHFNVHYFWCDARTTALSFYQRFGLEVDGPEFEKSGIAYYKMSVCWRD</sequence>
<dbReference type="InterPro" id="IPR016181">
    <property type="entry name" value="Acyl_CoA_acyltransferase"/>
</dbReference>